<organism evidence="5 6">
    <name type="scientific">Thermococcus barossii</name>
    <dbReference type="NCBI Taxonomy" id="54077"/>
    <lineage>
        <taxon>Archaea</taxon>
        <taxon>Methanobacteriati</taxon>
        <taxon>Methanobacteriota</taxon>
        <taxon>Thermococci</taxon>
        <taxon>Thermococcales</taxon>
        <taxon>Thermococcaceae</taxon>
        <taxon>Thermococcus</taxon>
    </lineage>
</organism>
<gene>
    <name evidence="5" type="ORF">A3L01_10240</name>
</gene>
<evidence type="ECO:0000256" key="2">
    <source>
        <dbReference type="ARBA" id="ARBA00022676"/>
    </source>
</evidence>
<evidence type="ECO:0000256" key="1">
    <source>
        <dbReference type="ARBA" id="ARBA00006739"/>
    </source>
</evidence>
<dbReference type="PANTHER" id="PTHR43179">
    <property type="entry name" value="RHAMNOSYLTRANSFERASE WBBL"/>
    <property type="match status" value="1"/>
</dbReference>
<keyword evidence="6" id="KW-1185">Reference proteome</keyword>
<dbReference type="RefSeq" id="WP_088865718.1">
    <property type="nucleotide sequence ID" value="NZ_CP015101.1"/>
</dbReference>
<dbReference type="SUPFAM" id="SSF53448">
    <property type="entry name" value="Nucleotide-diphospho-sugar transferases"/>
    <property type="match status" value="1"/>
</dbReference>
<dbReference type="OrthoDB" id="46222at2157"/>
<comment type="similarity">
    <text evidence="1">Belongs to the glycosyltransferase 2 family.</text>
</comment>
<dbReference type="Gene3D" id="3.90.550.10">
    <property type="entry name" value="Spore Coat Polysaccharide Biosynthesis Protein SpsA, Chain A"/>
    <property type="match status" value="2"/>
</dbReference>
<feature type="domain" description="Glycosyltransferase 2-like" evidence="4">
    <location>
        <begin position="7"/>
        <end position="75"/>
    </location>
</feature>
<keyword evidence="2" id="KW-0328">Glycosyltransferase</keyword>
<evidence type="ECO:0000259" key="4">
    <source>
        <dbReference type="Pfam" id="PF00535"/>
    </source>
</evidence>
<dbReference type="AlphaFoldDB" id="A0A2Z2MPD8"/>
<protein>
    <submittedName>
        <fullName evidence="5">Glycosyl transferase family 2</fullName>
    </submittedName>
</protein>
<dbReference type="KEGG" id="tbs:A3L01_10240"/>
<dbReference type="GO" id="GO:0016757">
    <property type="term" value="F:glycosyltransferase activity"/>
    <property type="evidence" value="ECO:0007669"/>
    <property type="project" value="UniProtKB-KW"/>
</dbReference>
<dbReference type="GeneID" id="33327160"/>
<name>A0A2Z2MPD8_9EURY</name>
<dbReference type="Pfam" id="PF13641">
    <property type="entry name" value="Glyco_tranf_2_3"/>
    <property type="match status" value="1"/>
</dbReference>
<dbReference type="InterPro" id="IPR029044">
    <property type="entry name" value="Nucleotide-diphossugar_trans"/>
</dbReference>
<dbReference type="PANTHER" id="PTHR43179:SF12">
    <property type="entry name" value="GALACTOFURANOSYLTRANSFERASE GLFT2"/>
    <property type="match status" value="1"/>
</dbReference>
<dbReference type="EMBL" id="CP015101">
    <property type="protein sequence ID" value="ASJ05724.1"/>
    <property type="molecule type" value="Genomic_DNA"/>
</dbReference>
<dbReference type="Pfam" id="PF00535">
    <property type="entry name" value="Glycos_transf_2"/>
    <property type="match status" value="1"/>
</dbReference>
<dbReference type="Proteomes" id="UP000250272">
    <property type="component" value="Chromosome"/>
</dbReference>
<accession>A0A2Z2MPD8</accession>
<evidence type="ECO:0000313" key="6">
    <source>
        <dbReference type="Proteomes" id="UP000250272"/>
    </source>
</evidence>
<evidence type="ECO:0000313" key="5">
    <source>
        <dbReference type="EMBL" id="ASJ05724.1"/>
    </source>
</evidence>
<keyword evidence="3 5" id="KW-0808">Transferase</keyword>
<dbReference type="CDD" id="cd04186">
    <property type="entry name" value="GT_2_like_c"/>
    <property type="match status" value="1"/>
</dbReference>
<dbReference type="InterPro" id="IPR001173">
    <property type="entry name" value="Glyco_trans_2-like"/>
</dbReference>
<evidence type="ECO:0000256" key="3">
    <source>
        <dbReference type="ARBA" id="ARBA00022679"/>
    </source>
</evidence>
<proteinExistence type="inferred from homology"/>
<sequence length="350" mass="40499">MGTPRVSIIILNWNGWRDTIECLESLYRINYENYDVIIVDNASNDESIERILQYCKGKLNSPSRFFDYSNQNKPIHVFELEEKQARNGKFHEKPLYEKYDPDRRLILIKASRNYGFTGGNNLGAKFALNALNPDYVLFLNNDTVVDKDFLQEIIDTAKKNDSVGIVGSKIFYYDYAGRRDVVWALGGGMFSLKTGSVRHATKDSDSLRLNFITGCSMLVSSDFLKRVRGFDSRYFTYYEDVDLSLTALEEGFSLDYSNKSIVWHKVGATAGRDTSEFIVWLKARNVVFTIRKHSGFLLVTLLWLLTYKNLRRIANFIFLQRKPSLLLAYYKGMLDGLMYRDSQDHKTWVP</sequence>
<reference evidence="5 6" key="1">
    <citation type="submission" date="2016-04" db="EMBL/GenBank/DDBJ databases">
        <title>Complete genome sequence of Thermococcus barossii type strain SHCK-94.</title>
        <authorList>
            <person name="Oger P.M."/>
        </authorList>
    </citation>
    <scope>NUCLEOTIDE SEQUENCE [LARGE SCALE GENOMIC DNA]</scope>
    <source>
        <strain evidence="5 6">SHCK-94</strain>
    </source>
</reference>